<dbReference type="AlphaFoldDB" id="A0A8C4SBS3"/>
<dbReference type="GO" id="GO:0005525">
    <property type="term" value="F:GTP binding"/>
    <property type="evidence" value="ECO:0007669"/>
    <property type="project" value="UniProtKB-KW"/>
</dbReference>
<keyword evidence="2" id="KW-0547">Nucleotide-binding</keyword>
<comment type="similarity">
    <text evidence="1">Belongs to the TRAFAC class dynamin-like GTPase superfamily. IRG family.</text>
</comment>
<reference evidence="7" key="1">
    <citation type="submission" date="2021-06" db="EMBL/GenBank/DDBJ databases">
        <authorList>
            <consortium name="Wellcome Sanger Institute Data Sharing"/>
        </authorList>
    </citation>
    <scope>NUCLEOTIDE SEQUENCE [LARGE SCALE GENOMIC DNA]</scope>
</reference>
<evidence type="ECO:0000256" key="3">
    <source>
        <dbReference type="ARBA" id="ARBA00022801"/>
    </source>
</evidence>
<dbReference type="SUPFAM" id="SSF52540">
    <property type="entry name" value="P-loop containing nucleoside triphosphate hydrolases"/>
    <property type="match status" value="1"/>
</dbReference>
<dbReference type="GeneTree" id="ENSGT00950000183007"/>
<evidence type="ECO:0000256" key="4">
    <source>
        <dbReference type="ARBA" id="ARBA00023134"/>
    </source>
</evidence>
<dbReference type="Ensembl" id="ENSECRT00000014808.1">
    <property type="protein sequence ID" value="ENSECRP00000014552.1"/>
    <property type="gene ID" value="ENSECRG00000009713.1"/>
</dbReference>
<dbReference type="Gene3D" id="3.40.50.300">
    <property type="entry name" value="P-loop containing nucleotide triphosphate hydrolases"/>
    <property type="match status" value="1"/>
</dbReference>
<dbReference type="GO" id="GO:0016020">
    <property type="term" value="C:membrane"/>
    <property type="evidence" value="ECO:0007669"/>
    <property type="project" value="InterPro"/>
</dbReference>
<dbReference type="Proteomes" id="UP000694620">
    <property type="component" value="Chromosome 12"/>
</dbReference>
<dbReference type="PANTHER" id="PTHR32341">
    <property type="entry name" value="INTERFERON-INDUCIBLE GTPASE"/>
    <property type="match status" value="1"/>
</dbReference>
<dbReference type="InterPro" id="IPR007743">
    <property type="entry name" value="Immunity-related_GTPase-like"/>
</dbReference>
<dbReference type="Pfam" id="PF05049">
    <property type="entry name" value="IIGP"/>
    <property type="match status" value="1"/>
</dbReference>
<evidence type="ECO:0000313" key="7">
    <source>
        <dbReference type="Ensembl" id="ENSECRP00000014552.1"/>
    </source>
</evidence>
<organism evidence="7 8">
    <name type="scientific">Erpetoichthys calabaricus</name>
    <name type="common">Rope fish</name>
    <name type="synonym">Calamoichthys calabaricus</name>
    <dbReference type="NCBI Taxonomy" id="27687"/>
    <lineage>
        <taxon>Eukaryota</taxon>
        <taxon>Metazoa</taxon>
        <taxon>Chordata</taxon>
        <taxon>Craniata</taxon>
        <taxon>Vertebrata</taxon>
        <taxon>Euteleostomi</taxon>
        <taxon>Actinopterygii</taxon>
        <taxon>Polypteriformes</taxon>
        <taxon>Polypteridae</taxon>
        <taxon>Erpetoichthys</taxon>
    </lineage>
</organism>
<dbReference type="PANTHER" id="PTHR32341:SF10">
    <property type="entry name" value="INTERFERON-INDUCIBLE GTPASE 5"/>
    <property type="match status" value="1"/>
</dbReference>
<dbReference type="GO" id="GO:0016787">
    <property type="term" value="F:hydrolase activity"/>
    <property type="evidence" value="ECO:0007669"/>
    <property type="project" value="UniProtKB-KW"/>
</dbReference>
<dbReference type="InterPro" id="IPR030385">
    <property type="entry name" value="G_IRG_dom"/>
</dbReference>
<feature type="domain" description="IRG-type G" evidence="6">
    <location>
        <begin position="36"/>
        <end position="214"/>
    </location>
</feature>
<dbReference type="FunFam" id="3.40.50.300:FF:000541">
    <property type="entry name" value="Immunity related GTPase M"/>
    <property type="match status" value="1"/>
</dbReference>
<accession>A0A8C4SBS3</accession>
<keyword evidence="3" id="KW-0378">Hydrolase</keyword>
<evidence type="ECO:0000313" key="8">
    <source>
        <dbReference type="Proteomes" id="UP000694620"/>
    </source>
</evidence>
<evidence type="ECO:0000259" key="6">
    <source>
        <dbReference type="PROSITE" id="PS51716"/>
    </source>
</evidence>
<name>A0A8C4SBS3_ERPCA</name>
<evidence type="ECO:0000256" key="5">
    <source>
        <dbReference type="SAM" id="MobiDB-lite"/>
    </source>
</evidence>
<protein>
    <recommendedName>
        <fullName evidence="6">IRG-type G domain-containing protein</fullName>
    </recommendedName>
</protein>
<reference evidence="7" key="2">
    <citation type="submission" date="2025-08" db="UniProtKB">
        <authorList>
            <consortium name="Ensembl"/>
        </authorList>
    </citation>
    <scope>IDENTIFICATION</scope>
</reference>
<evidence type="ECO:0000256" key="2">
    <source>
        <dbReference type="ARBA" id="ARBA00022741"/>
    </source>
</evidence>
<dbReference type="PROSITE" id="PS51716">
    <property type="entry name" value="G_IRG"/>
    <property type="match status" value="1"/>
</dbReference>
<reference evidence="7" key="3">
    <citation type="submission" date="2025-09" db="UniProtKB">
        <authorList>
            <consortium name="Ensembl"/>
        </authorList>
    </citation>
    <scope>IDENTIFICATION</scope>
</reference>
<keyword evidence="4" id="KW-0342">GTP-binding</keyword>
<dbReference type="InterPro" id="IPR051515">
    <property type="entry name" value="IRG"/>
</dbReference>
<keyword evidence="8" id="KW-1185">Reference proteome</keyword>
<dbReference type="InterPro" id="IPR027417">
    <property type="entry name" value="P-loop_NTPase"/>
</dbReference>
<evidence type="ECO:0000256" key="1">
    <source>
        <dbReference type="ARBA" id="ARBA00005429"/>
    </source>
</evidence>
<proteinExistence type="inferred from homology"/>
<feature type="region of interest" description="Disordered" evidence="5">
    <location>
        <begin position="63"/>
        <end position="83"/>
    </location>
</feature>
<sequence length="240" mass="27060">TNTMLDVKKIAEAYNKDGLHAVFPLIKEKCDNMENEKLSIALTGEAGVGKSVFINAMRGLGPNDEGAAKEGSTEQTSEPTPYQHPTLPSVCLWDLPGIGTPAFSAHEYLDKVKFETYDLFILITGDRIKENDVKLAKEIKKMGKEFYFLRSKTDIVEENLPPMRQLGEELDKIRIYCKNNLEESGLPTSQVFLVSGKYPDRYDYMQFCDCLESELPDNKNNMAYPLLSYCHSCMCSLNSL</sequence>